<evidence type="ECO:0000256" key="3">
    <source>
        <dbReference type="ARBA" id="ARBA00004196"/>
    </source>
</evidence>
<feature type="domain" description="NADH:ubiquinone oxidoreductase-like 20kDa subunit" evidence="14">
    <location>
        <begin position="46"/>
        <end position="193"/>
    </location>
</feature>
<feature type="domain" description="Cytochrome-c3 hydrogenase C-terminal" evidence="15">
    <location>
        <begin position="211"/>
        <end position="288"/>
    </location>
</feature>
<feature type="binding site" evidence="13">
    <location>
        <position position="239"/>
    </location>
    <ligand>
        <name>[4Fe-4S] cluster</name>
        <dbReference type="ChEBI" id="CHEBI:49883"/>
        <label>2</label>
    </ligand>
</feature>
<dbReference type="PANTHER" id="PTHR30013:SF7">
    <property type="entry name" value="HYDROGENASE-2 SMALL CHAIN"/>
    <property type="match status" value="1"/>
</dbReference>
<evidence type="ECO:0000256" key="1">
    <source>
        <dbReference type="ARBA" id="ARBA00001927"/>
    </source>
</evidence>
<dbReference type="GO" id="GO:0051539">
    <property type="term" value="F:4 iron, 4 sulfur cluster binding"/>
    <property type="evidence" value="ECO:0007669"/>
    <property type="project" value="UniProtKB-KW"/>
</dbReference>
<dbReference type="GO" id="GO:0016020">
    <property type="term" value="C:membrane"/>
    <property type="evidence" value="ECO:0007669"/>
    <property type="project" value="TreeGrafter"/>
</dbReference>
<sequence>MKQEIECPLMPCKESTAKLLSEEAIALIREGKAKKINAMWLEVTGCSGNIISFLNGENPGLDYVLTQLINLTYNNSLMGEEGEKAFQIFLDTLDTEFILLVDGAVSTKDNGLYNIVAKYKGKNITALEAVKMAGEKAKYVLAVGTCASHGGISAARPNPSGSKSVKDVLNREVIRLPGCPCHPDWVTGTLAHLVAHGKPELDSLGRPIIFYGATIHDSCTRRGYFDKGIFAKKLGEKECMFKLGCRGPVTRTDCPRRKWNGYVNWPVEANTPCIGCAQAYFPDGMEPFVRY</sequence>
<dbReference type="Pfam" id="PF01058">
    <property type="entry name" value="Oxidored_q6"/>
    <property type="match status" value="1"/>
</dbReference>
<keyword evidence="6 13" id="KW-0004">4Fe-4S</keyword>
<dbReference type="NCBIfam" id="TIGR00391">
    <property type="entry name" value="hydA"/>
    <property type="match status" value="1"/>
</dbReference>
<dbReference type="AlphaFoldDB" id="A0A2T0B3S3"/>
<accession>A0A2T0B3S3</accession>
<protein>
    <submittedName>
        <fullName evidence="16">Periplasmic [NiFeSe] hydrogenase small subunit</fullName>
        <ecNumber evidence="16">1.12.99.6</ecNumber>
    </submittedName>
</protein>
<evidence type="ECO:0000256" key="9">
    <source>
        <dbReference type="ARBA" id="ARBA00023002"/>
    </source>
</evidence>
<dbReference type="GO" id="GO:0044569">
    <property type="term" value="C:[Ni-Fe] hydrogenase complex"/>
    <property type="evidence" value="ECO:0007669"/>
    <property type="project" value="TreeGrafter"/>
</dbReference>
<evidence type="ECO:0000256" key="10">
    <source>
        <dbReference type="ARBA" id="ARBA00023004"/>
    </source>
</evidence>
<feature type="binding site" evidence="13">
    <location>
        <position position="245"/>
    </location>
    <ligand>
        <name>[4Fe-4S] cluster</name>
        <dbReference type="ChEBI" id="CHEBI:49883"/>
        <label>2</label>
    </ligand>
</feature>
<feature type="binding site" evidence="13">
    <location>
        <position position="179"/>
    </location>
    <ligand>
        <name>[4Fe-4S] cluster</name>
        <dbReference type="ChEBI" id="CHEBI:49883"/>
        <label>1</label>
    </ligand>
</feature>
<evidence type="ECO:0000256" key="2">
    <source>
        <dbReference type="ARBA" id="ARBA00001966"/>
    </source>
</evidence>
<evidence type="ECO:0000259" key="15">
    <source>
        <dbReference type="Pfam" id="PF14720"/>
    </source>
</evidence>
<dbReference type="InterPro" id="IPR027394">
    <property type="entry name" value="Cytochrome-c3_hydrogenase_C"/>
</dbReference>
<feature type="binding site" evidence="13">
    <location>
        <position position="219"/>
    </location>
    <ligand>
        <name>[4Fe-4S] cluster</name>
        <dbReference type="ChEBI" id="CHEBI:49883"/>
        <label>2</label>
    </ligand>
</feature>
<reference evidence="16 17" key="1">
    <citation type="submission" date="2018-03" db="EMBL/GenBank/DDBJ databases">
        <title>Genome sequence of Clostridium liquoris DSM 100320.</title>
        <authorList>
            <person name="Poehlein A."/>
            <person name="Daniel R."/>
        </authorList>
    </citation>
    <scope>NUCLEOTIDE SEQUENCE [LARGE SCALE GENOMIC DNA]</scope>
    <source>
        <strain evidence="16 17">DSM 100320</strain>
    </source>
</reference>
<keyword evidence="8" id="KW-0732">Signal</keyword>
<evidence type="ECO:0000256" key="4">
    <source>
        <dbReference type="ARBA" id="ARBA00006605"/>
    </source>
</evidence>
<keyword evidence="10 13" id="KW-0408">Iron</keyword>
<evidence type="ECO:0000313" key="17">
    <source>
        <dbReference type="Proteomes" id="UP000239706"/>
    </source>
</evidence>
<evidence type="ECO:0000313" key="16">
    <source>
        <dbReference type="EMBL" id="PRR78525.1"/>
    </source>
</evidence>
<dbReference type="Pfam" id="PF14720">
    <property type="entry name" value="NiFe_hyd_SSU_C"/>
    <property type="match status" value="1"/>
</dbReference>
<dbReference type="InterPro" id="IPR037148">
    <property type="entry name" value="NiFe-Hase_small_C_sf"/>
</dbReference>
<evidence type="ECO:0000256" key="11">
    <source>
        <dbReference type="ARBA" id="ARBA00023014"/>
    </source>
</evidence>
<comment type="caution">
    <text evidence="16">The sequence shown here is derived from an EMBL/GenBank/DDBJ whole genome shotgun (WGS) entry which is preliminary data.</text>
</comment>
<dbReference type="GO" id="GO:0009375">
    <property type="term" value="C:ferredoxin hydrogenase complex"/>
    <property type="evidence" value="ECO:0007669"/>
    <property type="project" value="InterPro"/>
</dbReference>
<dbReference type="SUPFAM" id="SSF56770">
    <property type="entry name" value="HydA/Nqo6-like"/>
    <property type="match status" value="1"/>
</dbReference>
<keyword evidence="11 13" id="KW-0411">Iron-sulfur</keyword>
<dbReference type="GO" id="GO:0009061">
    <property type="term" value="P:anaerobic respiration"/>
    <property type="evidence" value="ECO:0007669"/>
    <property type="project" value="TreeGrafter"/>
</dbReference>
<dbReference type="GO" id="GO:0009055">
    <property type="term" value="F:electron transfer activity"/>
    <property type="evidence" value="ECO:0007669"/>
    <property type="project" value="TreeGrafter"/>
</dbReference>
<evidence type="ECO:0000256" key="7">
    <source>
        <dbReference type="ARBA" id="ARBA00022723"/>
    </source>
</evidence>
<dbReference type="GO" id="GO:0008901">
    <property type="term" value="F:ferredoxin hydrogenase activity"/>
    <property type="evidence" value="ECO:0007669"/>
    <property type="project" value="InterPro"/>
</dbReference>
<organism evidence="16 17">
    <name type="scientific">Clostridium liquoris</name>
    <dbReference type="NCBI Taxonomy" id="1289519"/>
    <lineage>
        <taxon>Bacteria</taxon>
        <taxon>Bacillati</taxon>
        <taxon>Bacillota</taxon>
        <taxon>Clostridia</taxon>
        <taxon>Eubacteriales</taxon>
        <taxon>Clostridiaceae</taxon>
        <taxon>Clostridium</taxon>
    </lineage>
</organism>
<dbReference type="GO" id="GO:0030313">
    <property type="term" value="C:cell envelope"/>
    <property type="evidence" value="ECO:0007669"/>
    <property type="project" value="UniProtKB-SubCell"/>
</dbReference>
<dbReference type="PRINTS" id="PR00614">
    <property type="entry name" value="NIHGNASESMLL"/>
</dbReference>
<comment type="similarity">
    <text evidence="4">Belongs to the [NiFe]/[NiFeSe] hydrogenase small subunit family.</text>
</comment>
<keyword evidence="17" id="KW-1185">Reference proteome</keyword>
<keyword evidence="12 13" id="KW-0003">3Fe-4S</keyword>
<dbReference type="Gene3D" id="4.10.480.10">
    <property type="entry name" value="Cytochrome-c3 hydrogenase, C-terminal domain"/>
    <property type="match status" value="1"/>
</dbReference>
<dbReference type="GO" id="GO:0033748">
    <property type="term" value="F:hydrogenase (acceptor) activity"/>
    <property type="evidence" value="ECO:0007669"/>
    <property type="project" value="UniProtKB-EC"/>
</dbReference>
<dbReference type="EC" id="1.12.99.6" evidence="16"/>
<dbReference type="PIRSF" id="PIRSF000310">
    <property type="entry name" value="NiFe_hyd_ssu"/>
    <property type="match status" value="1"/>
</dbReference>
<comment type="cofactor">
    <cofactor evidence="1">
        <name>[3Fe-4S] cluster</name>
        <dbReference type="ChEBI" id="CHEBI:21137"/>
    </cofactor>
</comment>
<dbReference type="InterPro" id="IPR001821">
    <property type="entry name" value="NiFe_hydrogenase_ssu"/>
</dbReference>
<feature type="binding site" evidence="13">
    <location>
        <position position="276"/>
    </location>
    <ligand>
        <name>[3Fe-4S] cluster</name>
        <dbReference type="ChEBI" id="CHEBI:21137"/>
    </ligand>
</feature>
<keyword evidence="9 16" id="KW-0560">Oxidoreductase</keyword>
<evidence type="ECO:0000256" key="6">
    <source>
        <dbReference type="ARBA" id="ARBA00022485"/>
    </source>
</evidence>
<dbReference type="GO" id="GO:0046872">
    <property type="term" value="F:metal ion binding"/>
    <property type="evidence" value="ECO:0007669"/>
    <property type="project" value="UniProtKB-KW"/>
</dbReference>
<dbReference type="GO" id="GO:0051538">
    <property type="term" value="F:3 iron, 4 sulfur cluster binding"/>
    <property type="evidence" value="ECO:0007669"/>
    <property type="project" value="UniProtKB-KW"/>
</dbReference>
<proteinExistence type="inferred from homology"/>
<dbReference type="Proteomes" id="UP000239706">
    <property type="component" value="Unassembled WGS sequence"/>
</dbReference>
<keyword evidence="7 13" id="KW-0479">Metal-binding</keyword>
<dbReference type="Gene3D" id="3.40.50.700">
    <property type="entry name" value="NADH:ubiquinone oxidoreductase-like, 20kDa subunit"/>
    <property type="match status" value="1"/>
</dbReference>
<name>A0A2T0B3S3_9CLOT</name>
<feature type="binding site" evidence="13">
    <location>
        <position position="46"/>
    </location>
    <ligand>
        <name>[4Fe-4S] cluster</name>
        <dbReference type="ChEBI" id="CHEBI:49883"/>
        <label>1</label>
    </ligand>
</feature>
<feature type="binding site" evidence="13">
    <location>
        <position position="254"/>
    </location>
    <ligand>
        <name>[3Fe-4S] cluster</name>
        <dbReference type="ChEBI" id="CHEBI:21137"/>
    </ligand>
</feature>
<evidence type="ECO:0000256" key="8">
    <source>
        <dbReference type="ARBA" id="ARBA00022729"/>
    </source>
</evidence>
<dbReference type="InterPro" id="IPR006137">
    <property type="entry name" value="NADH_UbQ_OxRdtase-like_20kDa"/>
</dbReference>
<dbReference type="InterPro" id="IPR037024">
    <property type="entry name" value="NiFe_Hase_small_N_sf"/>
</dbReference>
<evidence type="ECO:0000259" key="14">
    <source>
        <dbReference type="Pfam" id="PF01058"/>
    </source>
</evidence>
<feature type="binding site" evidence="13">
    <location>
        <position position="216"/>
    </location>
    <ligand>
        <name>[4Fe-4S] cluster</name>
        <dbReference type="ChEBI" id="CHEBI:49883"/>
        <label>2</label>
    </ligand>
</feature>
<evidence type="ECO:0000256" key="13">
    <source>
        <dbReference type="PIRSR" id="PIRSR000310-1"/>
    </source>
</evidence>
<gene>
    <name evidence="16" type="ORF">CLLI_16090</name>
</gene>
<evidence type="ECO:0000256" key="12">
    <source>
        <dbReference type="ARBA" id="ARBA00023291"/>
    </source>
</evidence>
<comment type="subcellular location">
    <subcellularLocation>
        <location evidence="3">Cell envelope</location>
    </subcellularLocation>
</comment>
<comment type="cofactor">
    <cofactor evidence="2">
        <name>[4Fe-4S] cluster</name>
        <dbReference type="ChEBI" id="CHEBI:49883"/>
    </cofactor>
</comment>
<evidence type="ECO:0000256" key="5">
    <source>
        <dbReference type="ARBA" id="ARBA00011771"/>
    </source>
</evidence>
<dbReference type="PANTHER" id="PTHR30013">
    <property type="entry name" value="NIFE / NIFESE HYDROGENASE SMALL SUBUNIT FAMILY MEMBER"/>
    <property type="match status" value="1"/>
</dbReference>
<comment type="subunit">
    <text evidence="5">Heterodimer of a large and a small subunit.</text>
</comment>
<feature type="binding site" evidence="13">
    <location>
        <position position="273"/>
    </location>
    <ligand>
        <name>[3Fe-4S] cluster</name>
        <dbReference type="ChEBI" id="CHEBI:21137"/>
    </ligand>
</feature>
<dbReference type="EMBL" id="PVXO01000044">
    <property type="protein sequence ID" value="PRR78525.1"/>
    <property type="molecule type" value="Genomic_DNA"/>
</dbReference>
<feature type="binding site" evidence="13">
    <location>
        <position position="146"/>
    </location>
    <ligand>
        <name>[4Fe-4S] cluster</name>
        <dbReference type="ChEBI" id="CHEBI:49883"/>
        <label>1</label>
    </ligand>
</feature>